<dbReference type="Gene3D" id="3.40.50.300">
    <property type="entry name" value="P-loop containing nucleotide triphosphate hydrolases"/>
    <property type="match status" value="1"/>
</dbReference>
<evidence type="ECO:0000313" key="1">
    <source>
        <dbReference type="EMBL" id="KDQ17556.1"/>
    </source>
</evidence>
<dbReference type="InParanoid" id="A0A067N197"/>
<dbReference type="SUPFAM" id="SSF52540">
    <property type="entry name" value="P-loop containing nucleoside triphosphate hydrolases"/>
    <property type="match status" value="1"/>
</dbReference>
<dbReference type="Proteomes" id="UP000027195">
    <property type="component" value="Unassembled WGS sequence"/>
</dbReference>
<evidence type="ECO:0000313" key="2">
    <source>
        <dbReference type="Proteomes" id="UP000027195"/>
    </source>
</evidence>
<accession>A0A067N197</accession>
<keyword evidence="2" id="KW-1185">Reference proteome</keyword>
<proteinExistence type="predicted"/>
<gene>
    <name evidence="1" type="ORF">BOTBODRAFT_577409</name>
</gene>
<protein>
    <submittedName>
        <fullName evidence="1">Uncharacterized protein</fullName>
    </submittedName>
</protein>
<sequence>MDEATRLRDKCGSFRILVMGRANAGKTTILQAVCGTTERPDVYDPRGRKIRAGDLVLIPNTGRGGQNIENEIRFPSNPGFVFHDSSGFESGSTEELGLVRAFINHRAAERTLKGQLHAIWFCLPMDNDARMLTTAELEFFHRCDTGKVPVIAIFTKFDSLDAKAFIELFEGGVPFGDAQDRAPYYAEKRFDQIHLPRIRAQKYPPAKEVRFRNMHENGSTSKVGQENIADLLKKTTDALTTDVLKLLLVSVQQNNVELCMENAVKSGSITKAAQRAHNTSKPPSQDQLRQLLKEIFAWFPYAWAPDDVSLTIATKRRYTKSRDPYFYEQDFVRASFTSYKSI</sequence>
<reference evidence="2" key="1">
    <citation type="journal article" date="2014" name="Proc. Natl. Acad. Sci. U.S.A.">
        <title>Extensive sampling of basidiomycete genomes demonstrates inadequacy of the white-rot/brown-rot paradigm for wood decay fungi.</title>
        <authorList>
            <person name="Riley R."/>
            <person name="Salamov A.A."/>
            <person name="Brown D.W."/>
            <person name="Nagy L.G."/>
            <person name="Floudas D."/>
            <person name="Held B.W."/>
            <person name="Levasseur A."/>
            <person name="Lombard V."/>
            <person name="Morin E."/>
            <person name="Otillar R."/>
            <person name="Lindquist E.A."/>
            <person name="Sun H."/>
            <person name="LaButti K.M."/>
            <person name="Schmutz J."/>
            <person name="Jabbour D."/>
            <person name="Luo H."/>
            <person name="Baker S.E."/>
            <person name="Pisabarro A.G."/>
            <person name="Walton J.D."/>
            <person name="Blanchette R.A."/>
            <person name="Henrissat B."/>
            <person name="Martin F."/>
            <person name="Cullen D."/>
            <person name="Hibbett D.S."/>
            <person name="Grigoriev I.V."/>
        </authorList>
    </citation>
    <scope>NUCLEOTIDE SEQUENCE [LARGE SCALE GENOMIC DNA]</scope>
    <source>
        <strain evidence="2">FD-172 SS1</strain>
    </source>
</reference>
<dbReference type="CDD" id="cd00882">
    <property type="entry name" value="Ras_like_GTPase"/>
    <property type="match status" value="1"/>
</dbReference>
<name>A0A067N197_BOTB1</name>
<dbReference type="HOGENOM" id="CLU_023805_1_0_1"/>
<dbReference type="OrthoDB" id="59699at2759"/>
<dbReference type="InterPro" id="IPR027417">
    <property type="entry name" value="P-loop_NTPase"/>
</dbReference>
<dbReference type="EMBL" id="KL198023">
    <property type="protein sequence ID" value="KDQ17556.1"/>
    <property type="molecule type" value="Genomic_DNA"/>
</dbReference>
<organism evidence="1 2">
    <name type="scientific">Botryobasidium botryosum (strain FD-172 SS1)</name>
    <dbReference type="NCBI Taxonomy" id="930990"/>
    <lineage>
        <taxon>Eukaryota</taxon>
        <taxon>Fungi</taxon>
        <taxon>Dikarya</taxon>
        <taxon>Basidiomycota</taxon>
        <taxon>Agaricomycotina</taxon>
        <taxon>Agaricomycetes</taxon>
        <taxon>Cantharellales</taxon>
        <taxon>Botryobasidiaceae</taxon>
        <taxon>Botryobasidium</taxon>
    </lineage>
</organism>
<dbReference type="AlphaFoldDB" id="A0A067N197"/>
<dbReference type="STRING" id="930990.A0A067N197"/>